<dbReference type="EMBL" id="MU266330">
    <property type="protein sequence ID" value="KAH7930657.1"/>
    <property type="molecule type" value="Genomic_DNA"/>
</dbReference>
<keyword evidence="2" id="KW-1185">Reference proteome</keyword>
<proteinExistence type="predicted"/>
<evidence type="ECO:0000313" key="2">
    <source>
        <dbReference type="Proteomes" id="UP000790709"/>
    </source>
</evidence>
<organism evidence="1 2">
    <name type="scientific">Leucogyrophana mollusca</name>
    <dbReference type="NCBI Taxonomy" id="85980"/>
    <lineage>
        <taxon>Eukaryota</taxon>
        <taxon>Fungi</taxon>
        <taxon>Dikarya</taxon>
        <taxon>Basidiomycota</taxon>
        <taxon>Agaricomycotina</taxon>
        <taxon>Agaricomycetes</taxon>
        <taxon>Agaricomycetidae</taxon>
        <taxon>Boletales</taxon>
        <taxon>Boletales incertae sedis</taxon>
        <taxon>Leucogyrophana</taxon>
    </lineage>
</organism>
<dbReference type="Proteomes" id="UP000790709">
    <property type="component" value="Unassembled WGS sequence"/>
</dbReference>
<protein>
    <submittedName>
        <fullName evidence="1">Uncharacterized protein</fullName>
    </submittedName>
</protein>
<name>A0ACB8BYV1_9AGAM</name>
<reference evidence="1" key="1">
    <citation type="journal article" date="2021" name="New Phytol.">
        <title>Evolutionary innovations through gain and loss of genes in the ectomycorrhizal Boletales.</title>
        <authorList>
            <person name="Wu G."/>
            <person name="Miyauchi S."/>
            <person name="Morin E."/>
            <person name="Kuo A."/>
            <person name="Drula E."/>
            <person name="Varga T."/>
            <person name="Kohler A."/>
            <person name="Feng B."/>
            <person name="Cao Y."/>
            <person name="Lipzen A."/>
            <person name="Daum C."/>
            <person name="Hundley H."/>
            <person name="Pangilinan J."/>
            <person name="Johnson J."/>
            <person name="Barry K."/>
            <person name="LaButti K."/>
            <person name="Ng V."/>
            <person name="Ahrendt S."/>
            <person name="Min B."/>
            <person name="Choi I.G."/>
            <person name="Park H."/>
            <person name="Plett J.M."/>
            <person name="Magnuson J."/>
            <person name="Spatafora J.W."/>
            <person name="Nagy L.G."/>
            <person name="Henrissat B."/>
            <person name="Grigoriev I.V."/>
            <person name="Yang Z.L."/>
            <person name="Xu J."/>
            <person name="Martin F.M."/>
        </authorList>
    </citation>
    <scope>NUCLEOTIDE SEQUENCE</scope>
    <source>
        <strain evidence="1">KUC20120723A-06</strain>
    </source>
</reference>
<evidence type="ECO:0000313" key="1">
    <source>
        <dbReference type="EMBL" id="KAH7930657.1"/>
    </source>
</evidence>
<comment type="caution">
    <text evidence="1">The sequence shown here is derived from an EMBL/GenBank/DDBJ whole genome shotgun (WGS) entry which is preliminary data.</text>
</comment>
<accession>A0ACB8BYV1</accession>
<gene>
    <name evidence="1" type="ORF">BV22DRAFT_1078382</name>
</gene>
<sequence>MIEPLAAAVVKSLLLRCASTGRAATLKSAFDPMGQRIRPAFPRDFFTPHVRGWKGKEKALDEQGVECRQCTQWPSSEGDTCCAMKHSLWCPRRNRLLMINEVIPRRSRPSRRAAGQHFTRRCLSSFQPRQHSSPLPRTYHPSAVAPTSPAPVVEEPHVPPDPPSRLRELLAGSEGFSPEKAWGVYVSMAPGHRRTLEPTEVLRFSHRLLSIVEQGYQEKPVLKSLQQWGSRFGDLLQDLETTLTRGSPVHISCLCLLARAHALIGDLPQAIATAHEVMSFPLDDNEESSLLEVFQSLILSTKLHHNPTHVLDLLIKEWDFAGPHLQSRSSQHRPQDVAAQSISFRKTAFSILADIANPAAVLSERWAWAPETRQRLSELLWEVYCSQDLPDDAYALMDEMRRQRLPAKLNFRLHLVRALVRADSYSRANKVFASLSLDVSPGSAFQFYISTGLYLFAHQGDIARAEEYYNQLHQSRWTSANDKAMLLHAYAVNGRVERVVDLFHEFFPANAAHAARPNIVHYTTVIFAHSQRADFDGLNHWLEAMTKDGITPDVYVYNIVLKSFAMRGEVESVAAILDQMRRAQIQPTHVLYTTVITLLARRRDPISAEAIYKRALREGVAPDRRMITALMNAHVEAGSWRGVIRVFDYLKSSRSRRIGLSIEVYNTLLKAYVLIGAPFRVVSSLFRRLEDSGVRPDAHSYTTLIQSACDAGYMDIASNIFVEMEEAAQNWRSAFRIDAYVLTIIMAGHLRLGDKASAKAVYDSMRERGIQPTSNTFGNILQAYGNERTQESLQIAETFLKSIMDVEPSERVWMTSNTRQLALEHVYRPLMLVYTRQQKPEDVERLFQDMLDAGGEPSLGTLTVLLDAYRRTFDIQSVHDVWPQIWQLALRLSKVDSLFDGDNTDTTDPMERQANLLCIPLSIYIDALSAAGQHLTIPEVWAKARSQGFNFDSHNWNHLAVALVRAGEPERAFEVIERVILPYQHQSRLALGARDISPESPLTFDIHPPSVDDPASEAPMHRADRRASQVALATRKSGSSLDMQEESDDFAHPLHILHQISPSWHIWCPHTATLDVLSGVLARLQSGMTIQPVMAEGDTPLPVGDGLESEEELARAEMAKDILNRIYTSCPRAVQAVLNHERRERRRQAREALPDGWS</sequence>